<name>A0A9P8I2G8_9PEZI</name>
<dbReference type="InterPro" id="IPR000907">
    <property type="entry name" value="LipOase"/>
</dbReference>
<keyword evidence="2" id="KW-0479">Metal-binding</keyword>
<evidence type="ECO:0000256" key="3">
    <source>
        <dbReference type="ARBA" id="ARBA00022964"/>
    </source>
</evidence>
<accession>A0A9P8I2G8</accession>
<proteinExistence type="predicted"/>
<evidence type="ECO:0000256" key="1">
    <source>
        <dbReference type="ARBA" id="ARBA00021175"/>
    </source>
</evidence>
<feature type="chain" id="PRO_5040398617" description="Manganese lipoxygenase" evidence="5">
    <location>
        <begin position="25"/>
        <end position="613"/>
    </location>
</feature>
<keyword evidence="4" id="KW-0560">Oxidoreductase</keyword>
<dbReference type="GO" id="GO:0043651">
    <property type="term" value="P:linoleic acid metabolic process"/>
    <property type="evidence" value="ECO:0007669"/>
    <property type="project" value="UniProtKB-ARBA"/>
</dbReference>
<evidence type="ECO:0000256" key="2">
    <source>
        <dbReference type="ARBA" id="ARBA00022723"/>
    </source>
</evidence>
<dbReference type="SUPFAM" id="SSF48484">
    <property type="entry name" value="Lipoxigenase"/>
    <property type="match status" value="1"/>
</dbReference>
<evidence type="ECO:0000256" key="4">
    <source>
        <dbReference type="ARBA" id="ARBA00023002"/>
    </source>
</evidence>
<dbReference type="InterPro" id="IPR036226">
    <property type="entry name" value="LipOase_C_sf"/>
</dbReference>
<evidence type="ECO:0000256" key="5">
    <source>
        <dbReference type="SAM" id="SignalP"/>
    </source>
</evidence>
<protein>
    <recommendedName>
        <fullName evidence="1">Manganese lipoxygenase</fullName>
    </recommendedName>
</protein>
<evidence type="ECO:0000313" key="8">
    <source>
        <dbReference type="Proteomes" id="UP000698800"/>
    </source>
</evidence>
<dbReference type="InterPro" id="IPR013819">
    <property type="entry name" value="LipOase_C"/>
</dbReference>
<sequence>MEPFLFASEAFLLWLLLAADAVSAFPRPPQRLGAQKILHDTLSLPRRNLTLPVHDPAPCQRITELERNRKGYLYGRSLIGDSSYFISGELGDRLIKEHLDLWYRDAAWVSEAVENGSRAVAEAVARGGGLGDLASYELLYRDQWQEVNPAGVAPGVHTNYTQDLFFSMERLSANAFSVRRLHPTKDRLPFAVEESIVQKLTGLSLSTLHVTGRLFLSDHSYQLDYLDTLSKGRYSAACSAYFYIHPVSNEFLPLAIKTNVGENLTYTPLDEHNDWMLAKMLYNSNDLFHGQVSHLASSHAVAEIVHQAALRTMSKSHPVRAYLDRIMYQAYAIRPVGESALFSNGGFFDTVFSTTNPAVRRFATKFYPATVGRFRANYLVSALESRGLINCTYGPALQHFPLFEDAAPVVGAMRRFATSFVDAYYLEGDLMARDHELQEWALEATGPAKVLDFPTWPLMQKETLVDILTHMAYLTGVSHHVLNSGTPCTTTGVLPFHPAAIFQPIPKSKGVKSLLPYLPDLGTSIAQIGLFIRFNRAKLIDGRGCLVNMFSDDGFLHGQPNEVQKAAEEFKGKMEEISKIIRGREFDQEGKAQGIPFIWRGMDPSSVPYYLSV</sequence>
<keyword evidence="3" id="KW-0223">Dioxygenase</keyword>
<dbReference type="Gene3D" id="1.20.245.10">
    <property type="entry name" value="Lipoxygenase-1, Domain 5"/>
    <property type="match status" value="1"/>
</dbReference>
<dbReference type="Gene3D" id="3.10.450.60">
    <property type="match status" value="1"/>
</dbReference>
<reference evidence="7" key="1">
    <citation type="submission" date="2021-03" db="EMBL/GenBank/DDBJ databases">
        <title>Comparative genomics and phylogenomic investigation of the class Geoglossomycetes provide insights into ecological specialization and systematics.</title>
        <authorList>
            <person name="Melie T."/>
            <person name="Pirro S."/>
            <person name="Miller A.N."/>
            <person name="Quandt A."/>
        </authorList>
    </citation>
    <scope>NUCLEOTIDE SEQUENCE</scope>
    <source>
        <strain evidence="7">GBOQ0MN5Z8</strain>
    </source>
</reference>
<dbReference type="PANTHER" id="PTHR11771">
    <property type="entry name" value="LIPOXYGENASE"/>
    <property type="match status" value="1"/>
</dbReference>
<comment type="caution">
    <text evidence="7">The sequence shown here is derived from an EMBL/GenBank/DDBJ whole genome shotgun (WGS) entry which is preliminary data.</text>
</comment>
<dbReference type="PROSITE" id="PS51393">
    <property type="entry name" value="LIPOXYGENASE_3"/>
    <property type="match status" value="1"/>
</dbReference>
<feature type="domain" description="Lipoxygenase" evidence="6">
    <location>
        <begin position="163"/>
        <end position="613"/>
    </location>
</feature>
<dbReference type="GO" id="GO:0046872">
    <property type="term" value="F:metal ion binding"/>
    <property type="evidence" value="ECO:0007669"/>
    <property type="project" value="UniProtKB-KW"/>
</dbReference>
<dbReference type="GO" id="GO:0034440">
    <property type="term" value="P:lipid oxidation"/>
    <property type="evidence" value="ECO:0007669"/>
    <property type="project" value="InterPro"/>
</dbReference>
<organism evidence="7 8">
    <name type="scientific">Glutinoglossum americanum</name>
    <dbReference type="NCBI Taxonomy" id="1670608"/>
    <lineage>
        <taxon>Eukaryota</taxon>
        <taxon>Fungi</taxon>
        <taxon>Dikarya</taxon>
        <taxon>Ascomycota</taxon>
        <taxon>Pezizomycotina</taxon>
        <taxon>Geoglossomycetes</taxon>
        <taxon>Geoglossales</taxon>
        <taxon>Geoglossaceae</taxon>
        <taxon>Glutinoglossum</taxon>
    </lineage>
</organism>
<dbReference type="OrthoDB" id="407298at2759"/>
<dbReference type="EMBL" id="JAGHQL010000088">
    <property type="protein sequence ID" value="KAH0539059.1"/>
    <property type="molecule type" value="Genomic_DNA"/>
</dbReference>
<dbReference type="AlphaFoldDB" id="A0A9P8I2G8"/>
<gene>
    <name evidence="7" type="ORF">FGG08_004405</name>
</gene>
<dbReference type="Pfam" id="PF00305">
    <property type="entry name" value="Lipoxygenase"/>
    <property type="match status" value="1"/>
</dbReference>
<feature type="signal peptide" evidence="5">
    <location>
        <begin position="1"/>
        <end position="24"/>
    </location>
</feature>
<dbReference type="GO" id="GO:0050584">
    <property type="term" value="F:linoleate 11-lipoxygenase activity"/>
    <property type="evidence" value="ECO:0007669"/>
    <property type="project" value="UniProtKB-ARBA"/>
</dbReference>
<keyword evidence="5" id="KW-0732">Signal</keyword>
<evidence type="ECO:0000313" key="7">
    <source>
        <dbReference type="EMBL" id="KAH0539059.1"/>
    </source>
</evidence>
<evidence type="ECO:0000259" key="6">
    <source>
        <dbReference type="PROSITE" id="PS51393"/>
    </source>
</evidence>
<dbReference type="Proteomes" id="UP000698800">
    <property type="component" value="Unassembled WGS sequence"/>
</dbReference>
<keyword evidence="8" id="KW-1185">Reference proteome</keyword>